<organism evidence="3 4">
    <name type="scientific">Hypholoma sublateritium (strain FD-334 SS-4)</name>
    <dbReference type="NCBI Taxonomy" id="945553"/>
    <lineage>
        <taxon>Eukaryota</taxon>
        <taxon>Fungi</taxon>
        <taxon>Dikarya</taxon>
        <taxon>Basidiomycota</taxon>
        <taxon>Agaricomycotina</taxon>
        <taxon>Agaricomycetes</taxon>
        <taxon>Agaricomycetidae</taxon>
        <taxon>Agaricales</taxon>
        <taxon>Agaricineae</taxon>
        <taxon>Strophariaceae</taxon>
        <taxon>Hypholoma</taxon>
    </lineage>
</organism>
<dbReference type="Pfam" id="PF18721">
    <property type="entry name" value="CxC6"/>
    <property type="match status" value="1"/>
</dbReference>
<gene>
    <name evidence="3" type="ORF">HYPSUDRAFT_140667</name>
</gene>
<protein>
    <recommendedName>
        <fullName evidence="5">CxC5 like cysteine cluster associated with KDZ domain-containing protein</fullName>
    </recommendedName>
</protein>
<evidence type="ECO:0000313" key="3">
    <source>
        <dbReference type="EMBL" id="KJA21473.1"/>
    </source>
</evidence>
<evidence type="ECO:0000313" key="4">
    <source>
        <dbReference type="Proteomes" id="UP000054270"/>
    </source>
</evidence>
<dbReference type="Proteomes" id="UP000054270">
    <property type="component" value="Unassembled WGS sequence"/>
</dbReference>
<name>A0A0D2MD69_HYPSF</name>
<keyword evidence="4" id="KW-1185">Reference proteome</keyword>
<dbReference type="InterPro" id="IPR041539">
    <property type="entry name" value="CxC5"/>
</dbReference>
<dbReference type="EMBL" id="KN817558">
    <property type="protein sequence ID" value="KJA21473.1"/>
    <property type="molecule type" value="Genomic_DNA"/>
</dbReference>
<evidence type="ECO:0008006" key="5">
    <source>
        <dbReference type="Google" id="ProtNLM"/>
    </source>
</evidence>
<dbReference type="Pfam" id="PF18718">
    <property type="entry name" value="CxC5"/>
    <property type="match status" value="1"/>
</dbReference>
<feature type="domain" description="CxC6 like cysteine cluster associated with KDZ" evidence="2">
    <location>
        <begin position="334"/>
        <end position="399"/>
    </location>
</feature>
<evidence type="ECO:0000259" key="1">
    <source>
        <dbReference type="Pfam" id="PF18718"/>
    </source>
</evidence>
<dbReference type="AlphaFoldDB" id="A0A0D2MD69"/>
<dbReference type="OrthoDB" id="3055037at2759"/>
<dbReference type="InterPro" id="IPR040898">
    <property type="entry name" value="CxC6"/>
</dbReference>
<accession>A0A0D2MD69</accession>
<reference evidence="4" key="1">
    <citation type="submission" date="2014-04" db="EMBL/GenBank/DDBJ databases">
        <title>Evolutionary Origins and Diversification of the Mycorrhizal Mutualists.</title>
        <authorList>
            <consortium name="DOE Joint Genome Institute"/>
            <consortium name="Mycorrhizal Genomics Consortium"/>
            <person name="Kohler A."/>
            <person name="Kuo A."/>
            <person name="Nagy L.G."/>
            <person name="Floudas D."/>
            <person name="Copeland A."/>
            <person name="Barry K.W."/>
            <person name="Cichocki N."/>
            <person name="Veneault-Fourrey C."/>
            <person name="LaButti K."/>
            <person name="Lindquist E.A."/>
            <person name="Lipzen A."/>
            <person name="Lundell T."/>
            <person name="Morin E."/>
            <person name="Murat C."/>
            <person name="Riley R."/>
            <person name="Ohm R."/>
            <person name="Sun H."/>
            <person name="Tunlid A."/>
            <person name="Henrissat B."/>
            <person name="Grigoriev I.V."/>
            <person name="Hibbett D.S."/>
            <person name="Martin F."/>
        </authorList>
    </citation>
    <scope>NUCLEOTIDE SEQUENCE [LARGE SCALE GENOMIC DNA]</scope>
    <source>
        <strain evidence="4">FD-334 SS-4</strain>
    </source>
</reference>
<dbReference type="OMA" id="EWAHYCE"/>
<dbReference type="STRING" id="945553.A0A0D2MD69"/>
<evidence type="ECO:0000259" key="2">
    <source>
        <dbReference type="Pfam" id="PF18721"/>
    </source>
</evidence>
<feature type="domain" description="CxC5 like cysteine cluster associated with KDZ" evidence="1">
    <location>
        <begin position="118"/>
        <end position="236"/>
    </location>
</feature>
<proteinExistence type="predicted"/>
<sequence length="645" mass="73606">MANGGVSMTEIHQLLSVHPGLSDILCMEDAMRFIRLATSLKKHIIHAQKPSYDEVHPPSVLPCEIHQFLGSAMNLSSDFISGCWKAFRQTVWEYDSSEHSSASDAYIFHEHRAMNCLTMHALYPVVTKCNNPLCTAENKVLKATSETGQKIVLFTLEDGACATYHFKLRCSTCETTYHNNYSVHRKVRTYYSGVPEAIEVGKHQFIGRDIVQLFLNLTLFSWTSVSNSATIYNTSLAKPVNQPSQWGFSFNLSSEHIWNGISHLAILEHYEIENRTLVVPHDWNQKDRLVEPIKERNRLFAEKGQPEWAHYCEKCVRFFKDEHGMPQYMVRAIVSDGITIGHPCCNVAHCSEELEHKRKHFCPGQEYLQDVCSVEGCSKSIVSGSMVCNDPEHGDIWRKYQSQNGANFQLKGRLERKNVSNPPDEDTLDQIQKLQDAPDEGIEELTCEQKLAAGIRQLCARFGRRQTHSEQGTCEQLMVRPCGIIVARATFFGSETVPQTVAMLKQVFREPGSMPEYFIYDNCCGVYNHLRATNDPLLDTIGCPVDVFHYDCKHKATDIVCQEHCNPHKFPELVSSNGTWYFNSSKCEQHNAWLGGYHAILREMTAYRYEFLLDELILRKNRMIAKKLDRDGHVPGHIPNLQQYS</sequence>